<dbReference type="InterPro" id="IPR036013">
    <property type="entry name" value="Band_7/SPFH_dom_sf"/>
</dbReference>
<evidence type="ECO:0000256" key="2">
    <source>
        <dbReference type="ARBA" id="ARBA00007862"/>
    </source>
</evidence>
<accession>A0A9Q5V931</accession>
<dbReference type="AlphaFoldDB" id="A0A9Q5V931"/>
<dbReference type="InterPro" id="IPR001107">
    <property type="entry name" value="Band_7"/>
</dbReference>
<keyword evidence="4" id="KW-1133">Transmembrane helix</keyword>
<dbReference type="GO" id="GO:0008233">
    <property type="term" value="F:peptidase activity"/>
    <property type="evidence" value="ECO:0007669"/>
    <property type="project" value="UniProtKB-KW"/>
</dbReference>
<dbReference type="Gene3D" id="3.30.479.30">
    <property type="entry name" value="Band 7 domain"/>
    <property type="match status" value="1"/>
</dbReference>
<dbReference type="GO" id="GO:0006508">
    <property type="term" value="P:proteolysis"/>
    <property type="evidence" value="ECO:0007669"/>
    <property type="project" value="UniProtKB-KW"/>
</dbReference>
<dbReference type="GO" id="GO:0016020">
    <property type="term" value="C:membrane"/>
    <property type="evidence" value="ECO:0007669"/>
    <property type="project" value="UniProtKB-SubCell"/>
</dbReference>
<dbReference type="Proteomes" id="UP000422232">
    <property type="component" value="Chromosome"/>
</dbReference>
<dbReference type="EMBL" id="CP038908">
    <property type="protein sequence ID" value="QGO06103.1"/>
    <property type="molecule type" value="Genomic_DNA"/>
</dbReference>
<evidence type="ECO:0000313" key="8">
    <source>
        <dbReference type="Proteomes" id="UP000422232"/>
    </source>
</evidence>
<evidence type="ECO:0000256" key="6">
    <source>
        <dbReference type="PIRNR" id="PIRNR005651"/>
    </source>
</evidence>
<keyword evidence="7" id="KW-0645">Protease</keyword>
<evidence type="ECO:0000256" key="1">
    <source>
        <dbReference type="ARBA" id="ARBA00004167"/>
    </source>
</evidence>
<keyword evidence="5" id="KW-0472">Membrane</keyword>
<comment type="similarity">
    <text evidence="2 6">Belongs to the band 7/mec-2 family. HflC subfamily.</text>
</comment>
<evidence type="ECO:0000313" key="7">
    <source>
        <dbReference type="EMBL" id="QGO06103.1"/>
    </source>
</evidence>
<dbReference type="SMART" id="SM00244">
    <property type="entry name" value="PHB"/>
    <property type="match status" value="1"/>
</dbReference>
<dbReference type="PANTHER" id="PTHR42911:SF1">
    <property type="entry name" value="MODULATOR OF FTSH PROTEASE HFLC"/>
    <property type="match status" value="1"/>
</dbReference>
<dbReference type="Pfam" id="PF01145">
    <property type="entry name" value="Band_7"/>
    <property type="match status" value="1"/>
</dbReference>
<comment type="subcellular location">
    <subcellularLocation>
        <location evidence="1">Membrane</location>
        <topology evidence="1">Single-pass membrane protein</topology>
    </subcellularLocation>
</comment>
<comment type="function">
    <text evidence="6">HflC and HflK could regulate a protease.</text>
</comment>
<dbReference type="InterPro" id="IPR010200">
    <property type="entry name" value="HflC"/>
</dbReference>
<dbReference type="NCBIfam" id="TIGR01932">
    <property type="entry name" value="hflC"/>
    <property type="match status" value="1"/>
</dbReference>
<sequence length="297" mass="33273">MQKSMMGLATLIIIGGLAYSSMYTVEQGSRALLVRLGKVEQQDGKVALKMPGLHFKWPGVEGVLTFNARIQNLSIDASRIVTKEKKDVIVDSFVKWKIDSFERYYTATGGDALRAQVLISQQVNDGLRAEFGNASIQELLAGGKRDQVMKDIRDTVESKLTNYGIYVVDVRIKQINLPTEVADSVFARMRAEREQEASKIRAEGQEQAEIVRARADARQIEILARSELNAQKFRAAGDKQAASIYTKAYSVAPEFYSFYRSLEAYKNSFESANNKDSVFVLQPNSEFFKYFNSTGKG</sequence>
<protein>
    <recommendedName>
        <fullName evidence="6">Protein HflC</fullName>
    </recommendedName>
</protein>
<dbReference type="SUPFAM" id="SSF117892">
    <property type="entry name" value="Band 7/SPFH domain"/>
    <property type="match status" value="1"/>
</dbReference>
<gene>
    <name evidence="7" type="primary">hflC</name>
    <name evidence="7" type="ORF">Psal009_02005</name>
</gene>
<dbReference type="PIRSF" id="PIRSF005651">
    <property type="entry name" value="HflC"/>
    <property type="match status" value="1"/>
</dbReference>
<evidence type="ECO:0000256" key="5">
    <source>
        <dbReference type="ARBA" id="ARBA00023136"/>
    </source>
</evidence>
<dbReference type="InterPro" id="IPR001972">
    <property type="entry name" value="Stomatin_HflK_fam"/>
</dbReference>
<keyword evidence="3" id="KW-0812">Transmembrane</keyword>
<name>A0A9Q5V931_PISSA</name>
<dbReference type="GeneID" id="66741381"/>
<proteinExistence type="inferred from homology"/>
<keyword evidence="7" id="KW-0378">Hydrolase</keyword>
<dbReference type="PANTHER" id="PTHR42911">
    <property type="entry name" value="MODULATOR OF FTSH PROTEASE HFLC"/>
    <property type="match status" value="1"/>
</dbReference>
<dbReference type="CDD" id="cd03405">
    <property type="entry name" value="SPFH_HflC"/>
    <property type="match status" value="1"/>
</dbReference>
<dbReference type="PRINTS" id="PR00721">
    <property type="entry name" value="STOMATIN"/>
</dbReference>
<reference evidence="7 8" key="1">
    <citation type="submission" date="2019-04" db="EMBL/GenBank/DDBJ databases">
        <title>Complete genome sequencing of Piscirickettsia salmonis strain Psal-009.</title>
        <authorList>
            <person name="Schober I."/>
            <person name="Bunk B."/>
            <person name="Sproer C."/>
            <person name="Carril G.P."/>
            <person name="Riedel T."/>
            <person name="Flores-Herrera P.A."/>
            <person name="Nourdin-Galindo G."/>
            <person name="Marshall S.H."/>
            <person name="Overmann J."/>
        </authorList>
    </citation>
    <scope>NUCLEOTIDE SEQUENCE [LARGE SCALE GENOMIC DNA]</scope>
    <source>
        <strain evidence="7 8">Psal-009</strain>
    </source>
</reference>
<evidence type="ECO:0000256" key="3">
    <source>
        <dbReference type="ARBA" id="ARBA00022692"/>
    </source>
</evidence>
<keyword evidence="8" id="KW-1185">Reference proteome</keyword>
<evidence type="ECO:0000256" key="4">
    <source>
        <dbReference type="ARBA" id="ARBA00022989"/>
    </source>
</evidence>
<organism evidence="7 8">
    <name type="scientific">Piscirickettsia salmonis</name>
    <dbReference type="NCBI Taxonomy" id="1238"/>
    <lineage>
        <taxon>Bacteria</taxon>
        <taxon>Pseudomonadati</taxon>
        <taxon>Pseudomonadota</taxon>
        <taxon>Gammaproteobacteria</taxon>
        <taxon>Thiotrichales</taxon>
        <taxon>Piscirickettsiaceae</taxon>
        <taxon>Piscirickettsia</taxon>
    </lineage>
</organism>
<dbReference type="RefSeq" id="WP_016209838.1">
    <property type="nucleotide sequence ID" value="NZ_CP012413.1"/>
</dbReference>